<keyword evidence="1" id="KW-0677">Repeat</keyword>
<reference evidence="6" key="1">
    <citation type="journal article" date="2023" name="Commun. Biol.">
        <title>Genome analysis of Parmales, the sister group of diatoms, reveals the evolutionary specialization of diatoms from phago-mixotrophs to photoautotrophs.</title>
        <authorList>
            <person name="Ban H."/>
            <person name="Sato S."/>
            <person name="Yoshikawa S."/>
            <person name="Yamada K."/>
            <person name="Nakamura Y."/>
            <person name="Ichinomiya M."/>
            <person name="Sato N."/>
            <person name="Blanc-Mathieu R."/>
            <person name="Endo H."/>
            <person name="Kuwata A."/>
            <person name="Ogata H."/>
        </authorList>
    </citation>
    <scope>NUCLEOTIDE SEQUENCE [LARGE SCALE GENOMIC DNA]</scope>
</reference>
<protein>
    <recommendedName>
        <fullName evidence="7">Tetratricopeptide repeat protein</fullName>
    </recommendedName>
</protein>
<sequence>MRSYGDVWGCTKELMKRGDPCPFCRKEIEEFELGKWSSVTGVARLWPTSLKNLSELVSGEGFNEYLQDLFNGNKASWKKWKEVFDVLGVGVKRGYGAIETQVLGITNSEDLVKLRAMAKLCSQEYFNDPSLLIVAWRRIMEVLETKKGVGENDEKGKVDLYELEILDACAALASACNRVRDFEDARLYFKRAKDGYEEQLGRDSKKVLDMAYWSIGSYGESLDEKIEKYSELLKKMERALGDENVVNLETHALGGSLDDNGQYEKAKEVWERYLAGRMKVLEEDNKDTLMTLNNLGATYHKLENYKKALEYYERALKAKERMLGMTRPSTLRSNSDVARVTEQSMR</sequence>
<evidence type="ECO:0000256" key="3">
    <source>
        <dbReference type="PROSITE-ProRule" id="PRU00339"/>
    </source>
</evidence>
<organism evidence="5 6">
    <name type="scientific">Triparma laevis f. inornata</name>
    <dbReference type="NCBI Taxonomy" id="1714386"/>
    <lineage>
        <taxon>Eukaryota</taxon>
        <taxon>Sar</taxon>
        <taxon>Stramenopiles</taxon>
        <taxon>Ochrophyta</taxon>
        <taxon>Bolidophyceae</taxon>
        <taxon>Parmales</taxon>
        <taxon>Triparmaceae</taxon>
        <taxon>Triparma</taxon>
    </lineage>
</organism>
<evidence type="ECO:0008006" key="7">
    <source>
        <dbReference type="Google" id="ProtNLM"/>
    </source>
</evidence>
<comment type="caution">
    <text evidence="5">The sequence shown here is derived from an EMBL/GenBank/DDBJ whole genome shotgun (WGS) entry which is preliminary data.</text>
</comment>
<dbReference type="Proteomes" id="UP001162640">
    <property type="component" value="Unassembled WGS sequence"/>
</dbReference>
<dbReference type="EMBL" id="BLQM01000285">
    <property type="protein sequence ID" value="GMH80581.1"/>
    <property type="molecule type" value="Genomic_DNA"/>
</dbReference>
<gene>
    <name evidence="5" type="ORF">TL16_g08605</name>
</gene>
<dbReference type="SMART" id="SM00028">
    <property type="entry name" value="TPR"/>
    <property type="match status" value="2"/>
</dbReference>
<evidence type="ECO:0000256" key="2">
    <source>
        <dbReference type="ARBA" id="ARBA00022803"/>
    </source>
</evidence>
<evidence type="ECO:0000313" key="6">
    <source>
        <dbReference type="Proteomes" id="UP001162640"/>
    </source>
</evidence>
<dbReference type="InterPro" id="IPR019734">
    <property type="entry name" value="TPR_rpt"/>
</dbReference>
<proteinExistence type="predicted"/>
<dbReference type="PANTHER" id="PTHR45641">
    <property type="entry name" value="TETRATRICOPEPTIDE REPEAT PROTEIN (AFU_ORTHOLOGUE AFUA_6G03870)"/>
    <property type="match status" value="1"/>
</dbReference>
<dbReference type="Gene3D" id="1.25.40.10">
    <property type="entry name" value="Tetratricopeptide repeat domain"/>
    <property type="match status" value="1"/>
</dbReference>
<feature type="repeat" description="TPR" evidence="3">
    <location>
        <begin position="289"/>
        <end position="322"/>
    </location>
</feature>
<dbReference type="PROSITE" id="PS50293">
    <property type="entry name" value="TPR_REGION"/>
    <property type="match status" value="1"/>
</dbReference>
<evidence type="ECO:0000256" key="1">
    <source>
        <dbReference type="ARBA" id="ARBA00022737"/>
    </source>
</evidence>
<keyword evidence="2 3" id="KW-0802">TPR repeat</keyword>
<evidence type="ECO:0000313" key="5">
    <source>
        <dbReference type="EMBL" id="GMH80581.1"/>
    </source>
</evidence>
<dbReference type="AlphaFoldDB" id="A0A9W7B1W4"/>
<accession>A0A9W7B1W4</accession>
<feature type="region of interest" description="Disordered" evidence="4">
    <location>
        <begin position="327"/>
        <end position="346"/>
    </location>
</feature>
<dbReference type="PANTHER" id="PTHR45641:SF19">
    <property type="entry name" value="NEPHROCYSTIN-3"/>
    <property type="match status" value="1"/>
</dbReference>
<dbReference type="InterPro" id="IPR011990">
    <property type="entry name" value="TPR-like_helical_dom_sf"/>
</dbReference>
<evidence type="ECO:0000256" key="4">
    <source>
        <dbReference type="SAM" id="MobiDB-lite"/>
    </source>
</evidence>
<dbReference type="SUPFAM" id="SSF48452">
    <property type="entry name" value="TPR-like"/>
    <property type="match status" value="1"/>
</dbReference>
<dbReference type="Pfam" id="PF13424">
    <property type="entry name" value="TPR_12"/>
    <property type="match status" value="1"/>
</dbReference>
<name>A0A9W7B1W4_9STRA</name>
<dbReference type="PROSITE" id="PS50005">
    <property type="entry name" value="TPR"/>
    <property type="match status" value="1"/>
</dbReference>